<feature type="domain" description="ABC transmembrane type-1" evidence="7">
    <location>
        <begin position="86"/>
        <end position="297"/>
    </location>
</feature>
<dbReference type="PANTHER" id="PTHR42727:SF1">
    <property type="entry name" value="PHOSPHATE TRANSPORT SYSTEM PERMEASE"/>
    <property type="match status" value="1"/>
</dbReference>
<dbReference type="PROSITE" id="PS50928">
    <property type="entry name" value="ABC_TM1"/>
    <property type="match status" value="1"/>
</dbReference>
<dbReference type="GO" id="GO:0005315">
    <property type="term" value="F:phosphate transmembrane transporter activity"/>
    <property type="evidence" value="ECO:0007669"/>
    <property type="project" value="InterPro"/>
</dbReference>
<proteinExistence type="inferred from homology"/>
<feature type="transmembrane region" description="Helical" evidence="5">
    <location>
        <begin position="276"/>
        <end position="301"/>
    </location>
</feature>
<gene>
    <name evidence="8" type="ORF">NPRO_09260</name>
</gene>
<keyword evidence="5" id="KW-0813">Transport</keyword>
<evidence type="ECO:0000256" key="6">
    <source>
        <dbReference type="RuleBase" id="RU363054"/>
    </source>
</evidence>
<dbReference type="InterPro" id="IPR000515">
    <property type="entry name" value="MetI-like"/>
</dbReference>
<comment type="similarity">
    <text evidence="6">Belongs to the binding-protein-dependent transport system permease family. CysTW subfamily.</text>
</comment>
<dbReference type="EMBL" id="AP021858">
    <property type="protein sequence ID" value="BBO23331.1"/>
    <property type="molecule type" value="Genomic_DNA"/>
</dbReference>
<dbReference type="Pfam" id="PF00528">
    <property type="entry name" value="BPD_transp_1"/>
    <property type="match status" value="1"/>
</dbReference>
<sequence>MGVVPASKTQAGWKKRRSVRSIQESFVRLACFLCAAASVVVTFGIIFVLSKETWVFFQRVSPVEYFTGTEWSPTIRPEKYGVLPLISGTLLITIGAGIIAVPLGLMAGVYLSEYASPRIRNFLKPGLELLAGIPTVVYGYFAVFFVTPLLRKFFDVEVFNAASGAIVVGIMILPLVSSLCEEALRAVPKSLREAAYGMGSTKLEVTLKVVLPAALSGVMASFILALSRAIGETMAVTLAAGSTPRMTLNPAESIQTMTAFIVQISRGDTPAGTTPYYTLFAVALTLFVMTLAMNMAASMLVKRFRQVYH</sequence>
<evidence type="ECO:0000256" key="3">
    <source>
        <dbReference type="ARBA" id="ARBA00022989"/>
    </source>
</evidence>
<feature type="transmembrane region" description="Helical" evidence="5">
    <location>
        <begin position="205"/>
        <end position="226"/>
    </location>
</feature>
<dbReference type="AlphaFoldDB" id="A0A809S918"/>
<evidence type="ECO:0000256" key="4">
    <source>
        <dbReference type="ARBA" id="ARBA00023136"/>
    </source>
</evidence>
<keyword evidence="2 5" id="KW-0812">Transmembrane</keyword>
<evidence type="ECO:0000313" key="9">
    <source>
        <dbReference type="Proteomes" id="UP000662873"/>
    </source>
</evidence>
<feature type="transmembrane region" description="Helical" evidence="5">
    <location>
        <begin position="162"/>
        <end position="184"/>
    </location>
</feature>
<organism evidence="8 9">
    <name type="scientific">Candidatus Nitrosymbiomonas proteolyticus</name>
    <dbReference type="NCBI Taxonomy" id="2608984"/>
    <lineage>
        <taxon>Bacteria</taxon>
        <taxon>Bacillati</taxon>
        <taxon>Armatimonadota</taxon>
        <taxon>Armatimonadota incertae sedis</taxon>
        <taxon>Candidatus Nitrosymbiomonas</taxon>
    </lineage>
</organism>
<dbReference type="NCBIfam" id="TIGR02138">
    <property type="entry name" value="phosphate_pstC"/>
    <property type="match status" value="1"/>
</dbReference>
<evidence type="ECO:0000313" key="8">
    <source>
        <dbReference type="EMBL" id="BBO23331.1"/>
    </source>
</evidence>
<feature type="transmembrane region" description="Helical" evidence="5">
    <location>
        <begin position="82"/>
        <end position="108"/>
    </location>
</feature>
<accession>A0A809S918</accession>
<dbReference type="Gene3D" id="1.10.3720.10">
    <property type="entry name" value="MetI-like"/>
    <property type="match status" value="1"/>
</dbReference>
<evidence type="ECO:0000256" key="5">
    <source>
        <dbReference type="RuleBase" id="RU363032"/>
    </source>
</evidence>
<dbReference type="Proteomes" id="UP000662873">
    <property type="component" value="Chromosome"/>
</dbReference>
<comment type="subcellular location">
    <subcellularLocation>
        <location evidence="5">Cell membrane</location>
        <topology evidence="5">Multi-pass membrane protein</topology>
    </subcellularLocation>
    <subcellularLocation>
        <location evidence="1">Membrane</location>
        <topology evidence="1">Multi-pass membrane protein</topology>
    </subcellularLocation>
</comment>
<dbReference type="SUPFAM" id="SSF161098">
    <property type="entry name" value="MetI-like"/>
    <property type="match status" value="1"/>
</dbReference>
<evidence type="ECO:0000259" key="7">
    <source>
        <dbReference type="PROSITE" id="PS50928"/>
    </source>
</evidence>
<reference evidence="8" key="1">
    <citation type="journal article" name="DNA Res.">
        <title>The physiological potential of anammox bacteria as revealed by their core genome structure.</title>
        <authorList>
            <person name="Okubo T."/>
            <person name="Toyoda A."/>
            <person name="Fukuhara K."/>
            <person name="Uchiyama I."/>
            <person name="Harigaya Y."/>
            <person name="Kuroiwa M."/>
            <person name="Suzuki T."/>
            <person name="Murakami Y."/>
            <person name="Suwa Y."/>
            <person name="Takami H."/>
        </authorList>
    </citation>
    <scope>NUCLEOTIDE SEQUENCE</scope>
    <source>
        <strain evidence="8">317325-2</strain>
    </source>
</reference>
<evidence type="ECO:0000256" key="1">
    <source>
        <dbReference type="ARBA" id="ARBA00004141"/>
    </source>
</evidence>
<dbReference type="KEGG" id="npy:NPRO_09260"/>
<name>A0A809S918_9BACT</name>
<protein>
    <recommendedName>
        <fullName evidence="6">Phosphate transport system permease protein</fullName>
    </recommendedName>
</protein>
<dbReference type="PANTHER" id="PTHR42727">
    <property type="entry name" value="PHOSPHATE TRANSPORT SYSTEM PERMEASE PROTEIN"/>
    <property type="match status" value="1"/>
</dbReference>
<keyword evidence="6" id="KW-1003">Cell membrane</keyword>
<keyword evidence="6" id="KW-0592">Phosphate transport</keyword>
<feature type="transmembrane region" description="Helical" evidence="5">
    <location>
        <begin position="26"/>
        <end position="49"/>
    </location>
</feature>
<keyword evidence="4 5" id="KW-0472">Membrane</keyword>
<dbReference type="GO" id="GO:0006817">
    <property type="term" value="P:phosphate ion transport"/>
    <property type="evidence" value="ECO:0007669"/>
    <property type="project" value="UniProtKB-KW"/>
</dbReference>
<dbReference type="InterPro" id="IPR035906">
    <property type="entry name" value="MetI-like_sf"/>
</dbReference>
<comment type="function">
    <text evidence="6">Part of the binding-protein-dependent transport system for phosphate; probably responsible for the translocation of the substrate across the membrane.</text>
</comment>
<dbReference type="CDD" id="cd06261">
    <property type="entry name" value="TM_PBP2"/>
    <property type="match status" value="1"/>
</dbReference>
<dbReference type="InterPro" id="IPR011864">
    <property type="entry name" value="Phosphate_PstC"/>
</dbReference>
<feature type="transmembrane region" description="Helical" evidence="5">
    <location>
        <begin position="129"/>
        <end position="150"/>
    </location>
</feature>
<dbReference type="GO" id="GO:0005886">
    <property type="term" value="C:plasma membrane"/>
    <property type="evidence" value="ECO:0007669"/>
    <property type="project" value="UniProtKB-SubCell"/>
</dbReference>
<keyword evidence="3 5" id="KW-1133">Transmembrane helix</keyword>
<evidence type="ECO:0000256" key="2">
    <source>
        <dbReference type="ARBA" id="ARBA00022692"/>
    </source>
</evidence>